<dbReference type="SUPFAM" id="SSF82549">
    <property type="entry name" value="DAK1/DegV-like"/>
    <property type="match status" value="1"/>
</dbReference>
<name>A0A174ZKF6_9FIRM</name>
<dbReference type="PANTHER" id="PTHR33434:SF3">
    <property type="entry name" value="DEGV DOMAIN-CONTAINING PROTEIN YITS"/>
    <property type="match status" value="1"/>
</dbReference>
<keyword evidence="2" id="KW-0446">Lipid-binding</keyword>
<proteinExistence type="predicted"/>
<dbReference type="Gene3D" id="3.30.1180.10">
    <property type="match status" value="1"/>
</dbReference>
<dbReference type="Pfam" id="PF02645">
    <property type="entry name" value="DegV"/>
    <property type="match status" value="1"/>
</dbReference>
<sequence>MKDFLISTDTTADLPASYVKENNIDIHTLFYAFGEVIYGTDNIMPEKEFFDRMRNGDMPTTMACNPQDCKTIFEKRVNEGFDILHIAFSSALSSSYNNACIAANEVMEEHPGARIVVVDSLAASMGEGLIVYKAVEMKKSGKSMDEIIDFVNNHKLNVVHNFTVDDLNHLYRGGRVSKTTAIIGTLANIKPILHVDNEGRLINIGKVRGRKKSLIALVDRMEEHIGSYKDKNDVVFISHGDCLQDAQFVAGLVKERFGIDNIWINYICPTIGTHSGPGTVALFFMGESR</sequence>
<evidence type="ECO:0000256" key="2">
    <source>
        <dbReference type="ARBA" id="ARBA00023121"/>
    </source>
</evidence>
<gene>
    <name evidence="3" type="ORF">ERS852490_00474</name>
    <name evidence="4" type="ORF">ERS852492_02091</name>
</gene>
<dbReference type="InterPro" id="IPR050270">
    <property type="entry name" value="DegV_domain_contain"/>
</dbReference>
<evidence type="ECO:0000313" key="5">
    <source>
        <dbReference type="Proteomes" id="UP000095621"/>
    </source>
</evidence>
<dbReference type="PANTHER" id="PTHR33434">
    <property type="entry name" value="DEGV DOMAIN-CONTAINING PROTEIN DR_1986-RELATED"/>
    <property type="match status" value="1"/>
</dbReference>
<comment type="function">
    <text evidence="1">May bind long-chain fatty acids, such as palmitate, and may play a role in lipid transport or fatty acid metabolism.</text>
</comment>
<dbReference type="InterPro" id="IPR043168">
    <property type="entry name" value="DegV_C"/>
</dbReference>
<dbReference type="EMBL" id="CZBV01000005">
    <property type="protein sequence ID" value="CUQ87644.1"/>
    <property type="molecule type" value="Genomic_DNA"/>
</dbReference>
<dbReference type="Proteomes" id="UP000095780">
    <property type="component" value="Unassembled WGS sequence"/>
</dbReference>
<dbReference type="NCBIfam" id="TIGR00762">
    <property type="entry name" value="DegV"/>
    <property type="match status" value="1"/>
</dbReference>
<dbReference type="PROSITE" id="PS51482">
    <property type="entry name" value="DEGV"/>
    <property type="match status" value="1"/>
</dbReference>
<dbReference type="EMBL" id="CZBU01000001">
    <property type="protein sequence ID" value="CUQ75372.1"/>
    <property type="molecule type" value="Genomic_DNA"/>
</dbReference>
<dbReference type="GO" id="GO:0008289">
    <property type="term" value="F:lipid binding"/>
    <property type="evidence" value="ECO:0007669"/>
    <property type="project" value="UniProtKB-KW"/>
</dbReference>
<dbReference type="OrthoDB" id="9780660at2"/>
<dbReference type="AlphaFoldDB" id="A0A174ZKF6"/>
<accession>A0A174ZKF6</accession>
<dbReference type="InterPro" id="IPR003797">
    <property type="entry name" value="DegV"/>
</dbReference>
<organism evidence="4 6">
    <name type="scientific">Lachnospira eligens</name>
    <dbReference type="NCBI Taxonomy" id="39485"/>
    <lineage>
        <taxon>Bacteria</taxon>
        <taxon>Bacillati</taxon>
        <taxon>Bacillota</taxon>
        <taxon>Clostridia</taxon>
        <taxon>Lachnospirales</taxon>
        <taxon>Lachnospiraceae</taxon>
        <taxon>Lachnospira</taxon>
    </lineage>
</organism>
<reference evidence="5 6" key="1">
    <citation type="submission" date="2015-09" db="EMBL/GenBank/DDBJ databases">
        <authorList>
            <consortium name="Pathogen Informatics"/>
        </authorList>
    </citation>
    <scope>NUCLEOTIDE SEQUENCE [LARGE SCALE GENOMIC DNA]</scope>
    <source>
        <strain evidence="3 5">2789STDY5834875</strain>
        <strain evidence="4 6">2789STDY5834878</strain>
    </source>
</reference>
<protein>
    <submittedName>
        <fullName evidence="4">DegV domain-containing protein SAV1425</fullName>
    </submittedName>
</protein>
<evidence type="ECO:0000256" key="1">
    <source>
        <dbReference type="ARBA" id="ARBA00003238"/>
    </source>
</evidence>
<evidence type="ECO:0000313" key="3">
    <source>
        <dbReference type="EMBL" id="CUQ75372.1"/>
    </source>
</evidence>
<dbReference type="Gene3D" id="2.20.28.50">
    <property type="entry name" value="degv family protein"/>
    <property type="match status" value="1"/>
</dbReference>
<dbReference type="Gene3D" id="3.40.50.10440">
    <property type="entry name" value="Dihydroxyacetone kinase, domain 1"/>
    <property type="match status" value="1"/>
</dbReference>
<evidence type="ECO:0000313" key="6">
    <source>
        <dbReference type="Proteomes" id="UP000095780"/>
    </source>
</evidence>
<dbReference type="Proteomes" id="UP000095621">
    <property type="component" value="Unassembled WGS sequence"/>
</dbReference>
<dbReference type="RefSeq" id="WP_055214387.1">
    <property type="nucleotide sequence ID" value="NZ_CABIXW010000005.1"/>
</dbReference>
<evidence type="ECO:0000313" key="4">
    <source>
        <dbReference type="EMBL" id="CUQ87644.1"/>
    </source>
</evidence>